<reference evidence="1" key="2">
    <citation type="journal article" date="2015" name="Data Brief">
        <title>Shoot transcriptome of the giant reed, Arundo donax.</title>
        <authorList>
            <person name="Barrero R.A."/>
            <person name="Guerrero F.D."/>
            <person name="Moolhuijzen P."/>
            <person name="Goolsby J.A."/>
            <person name="Tidwell J."/>
            <person name="Bellgard S.E."/>
            <person name="Bellgard M.I."/>
        </authorList>
    </citation>
    <scope>NUCLEOTIDE SEQUENCE</scope>
    <source>
        <tissue evidence="1">Shoot tissue taken approximately 20 cm above the soil surface</tissue>
    </source>
</reference>
<accession>A0A0A8ZU01</accession>
<dbReference type="AlphaFoldDB" id="A0A0A8ZU01"/>
<name>A0A0A8ZU01_ARUDO</name>
<reference evidence="1" key="1">
    <citation type="submission" date="2014-09" db="EMBL/GenBank/DDBJ databases">
        <authorList>
            <person name="Magalhaes I.L.F."/>
            <person name="Oliveira U."/>
            <person name="Santos F.R."/>
            <person name="Vidigal T.H.D.A."/>
            <person name="Brescovit A.D."/>
            <person name="Santos A.J."/>
        </authorList>
    </citation>
    <scope>NUCLEOTIDE SEQUENCE</scope>
    <source>
        <tissue evidence="1">Shoot tissue taken approximately 20 cm above the soil surface</tissue>
    </source>
</reference>
<sequence length="27" mass="3334">MLTNISFLHIQKNVFYNIQLNRNRNIE</sequence>
<evidence type="ECO:0000313" key="1">
    <source>
        <dbReference type="EMBL" id="JAD42889.1"/>
    </source>
</evidence>
<organism evidence="1">
    <name type="scientific">Arundo donax</name>
    <name type="common">Giant reed</name>
    <name type="synonym">Donax arundinaceus</name>
    <dbReference type="NCBI Taxonomy" id="35708"/>
    <lineage>
        <taxon>Eukaryota</taxon>
        <taxon>Viridiplantae</taxon>
        <taxon>Streptophyta</taxon>
        <taxon>Embryophyta</taxon>
        <taxon>Tracheophyta</taxon>
        <taxon>Spermatophyta</taxon>
        <taxon>Magnoliopsida</taxon>
        <taxon>Liliopsida</taxon>
        <taxon>Poales</taxon>
        <taxon>Poaceae</taxon>
        <taxon>PACMAD clade</taxon>
        <taxon>Arundinoideae</taxon>
        <taxon>Arundineae</taxon>
        <taxon>Arundo</taxon>
    </lineage>
</organism>
<proteinExistence type="predicted"/>
<dbReference type="EMBL" id="GBRH01255006">
    <property type="protein sequence ID" value="JAD42889.1"/>
    <property type="molecule type" value="Transcribed_RNA"/>
</dbReference>
<protein>
    <submittedName>
        <fullName evidence="1">Uncharacterized protein</fullName>
    </submittedName>
</protein>